<dbReference type="Proteomes" id="UP000765509">
    <property type="component" value="Unassembled WGS sequence"/>
</dbReference>
<organism evidence="4 5">
    <name type="scientific">Austropuccinia psidii MF-1</name>
    <dbReference type="NCBI Taxonomy" id="1389203"/>
    <lineage>
        <taxon>Eukaryota</taxon>
        <taxon>Fungi</taxon>
        <taxon>Dikarya</taxon>
        <taxon>Basidiomycota</taxon>
        <taxon>Pucciniomycotina</taxon>
        <taxon>Pucciniomycetes</taxon>
        <taxon>Pucciniales</taxon>
        <taxon>Sphaerophragmiaceae</taxon>
        <taxon>Austropuccinia</taxon>
    </lineage>
</organism>
<evidence type="ECO:0000256" key="2">
    <source>
        <dbReference type="ARBA" id="ARBA00022801"/>
    </source>
</evidence>
<dbReference type="CDD" id="cd03443">
    <property type="entry name" value="PaaI_thioesterase"/>
    <property type="match status" value="1"/>
</dbReference>
<evidence type="ECO:0000313" key="4">
    <source>
        <dbReference type="EMBL" id="MBW0485517.1"/>
    </source>
</evidence>
<comment type="caution">
    <text evidence="4">The sequence shown here is derived from an EMBL/GenBank/DDBJ whole genome shotgun (WGS) entry which is preliminary data.</text>
</comment>
<sequence>MSASNKFVKQVWKDFMKNQGHDFHCLKNLKIVSTTSKFKNNHEKDLRIKFKFKIGNENLNRLKTLHGGLISSLVDSCGSLSLSLTGLWFTGVSTDLNVSFLQSAGTMGDEIDIEAQVDSIGRTLAYTSVIVKNPATSEILARGSHTKFIAKTINHERNVKFDESGDRVIEENACFQ</sequence>
<dbReference type="OrthoDB" id="46529at2759"/>
<name>A0A9Q3GZP0_9BASI</name>
<comment type="similarity">
    <text evidence="1">Belongs to the thioesterase PaaI family.</text>
</comment>
<protein>
    <recommendedName>
        <fullName evidence="3">Thioesterase domain-containing protein</fullName>
    </recommendedName>
</protein>
<dbReference type="InterPro" id="IPR029069">
    <property type="entry name" value="HotDog_dom_sf"/>
</dbReference>
<dbReference type="InterPro" id="IPR039298">
    <property type="entry name" value="ACOT13"/>
</dbReference>
<dbReference type="SUPFAM" id="SSF54637">
    <property type="entry name" value="Thioesterase/thiol ester dehydrase-isomerase"/>
    <property type="match status" value="1"/>
</dbReference>
<evidence type="ECO:0000259" key="3">
    <source>
        <dbReference type="Pfam" id="PF03061"/>
    </source>
</evidence>
<dbReference type="Gene3D" id="3.10.129.10">
    <property type="entry name" value="Hotdog Thioesterase"/>
    <property type="match status" value="1"/>
</dbReference>
<feature type="domain" description="Thioesterase" evidence="3">
    <location>
        <begin position="63"/>
        <end position="134"/>
    </location>
</feature>
<keyword evidence="5" id="KW-1185">Reference proteome</keyword>
<accession>A0A9Q3GZP0</accession>
<evidence type="ECO:0000256" key="1">
    <source>
        <dbReference type="ARBA" id="ARBA00008324"/>
    </source>
</evidence>
<reference evidence="4" key="1">
    <citation type="submission" date="2021-03" db="EMBL/GenBank/DDBJ databases">
        <title>Draft genome sequence of rust myrtle Austropuccinia psidii MF-1, a brazilian biotype.</title>
        <authorList>
            <person name="Quecine M.C."/>
            <person name="Pachon D.M.R."/>
            <person name="Bonatelli M.L."/>
            <person name="Correr F.H."/>
            <person name="Franceschini L.M."/>
            <person name="Leite T.F."/>
            <person name="Margarido G.R.A."/>
            <person name="Almeida C.A."/>
            <person name="Ferrarezi J.A."/>
            <person name="Labate C.A."/>
        </authorList>
    </citation>
    <scope>NUCLEOTIDE SEQUENCE</scope>
    <source>
        <strain evidence="4">MF-1</strain>
    </source>
</reference>
<dbReference type="Pfam" id="PF03061">
    <property type="entry name" value="4HBT"/>
    <property type="match status" value="1"/>
</dbReference>
<gene>
    <name evidence="4" type="ORF">O181_025232</name>
</gene>
<keyword evidence="2" id="KW-0378">Hydrolase</keyword>
<dbReference type="AlphaFoldDB" id="A0A9Q3GZP0"/>
<dbReference type="GO" id="GO:0047617">
    <property type="term" value="F:fatty acyl-CoA hydrolase activity"/>
    <property type="evidence" value="ECO:0007669"/>
    <property type="project" value="InterPro"/>
</dbReference>
<dbReference type="PANTHER" id="PTHR21660:SF1">
    <property type="entry name" value="ACYL-COENZYME A THIOESTERASE 13"/>
    <property type="match status" value="1"/>
</dbReference>
<dbReference type="InterPro" id="IPR006683">
    <property type="entry name" value="Thioestr_dom"/>
</dbReference>
<dbReference type="PANTHER" id="PTHR21660">
    <property type="entry name" value="THIOESTERASE SUPERFAMILY MEMBER-RELATED"/>
    <property type="match status" value="1"/>
</dbReference>
<dbReference type="EMBL" id="AVOT02008207">
    <property type="protein sequence ID" value="MBW0485517.1"/>
    <property type="molecule type" value="Genomic_DNA"/>
</dbReference>
<evidence type="ECO:0000313" key="5">
    <source>
        <dbReference type="Proteomes" id="UP000765509"/>
    </source>
</evidence>
<proteinExistence type="inferred from homology"/>